<dbReference type="KEGG" id="hic:NTHIC486_00058"/>
<reference evidence="1 3" key="1">
    <citation type="submission" date="2014-05" db="EMBL/GenBank/DDBJ databases">
        <title>Methylome analysis of the phasevarions of Haemophilus influenzae.</title>
        <authorList>
            <person name="Atack J.M."/>
            <person name="Fox K.L."/>
            <person name="Power P.M."/>
            <person name="Clark T."/>
            <person name="Jurcisek J."/>
            <person name="Korlach J."/>
            <person name="Bakaletz L.O."/>
            <person name="Jennings M.P."/>
        </authorList>
    </citation>
    <scope>NUCLEOTIDE SEQUENCE [LARGE SCALE GENOMIC DNA]</scope>
    <source>
        <strain evidence="1 3">1209</strain>
    </source>
</reference>
<proteinExistence type="predicted"/>
<comment type="caution">
    <text evidence="1">The sequence shown here is derived from an EMBL/GenBank/DDBJ whole genome shotgun (WGS) entry which is preliminary data.</text>
</comment>
<protein>
    <submittedName>
        <fullName evidence="1">Uncharacterized protein</fullName>
    </submittedName>
</protein>
<evidence type="ECO:0000313" key="3">
    <source>
        <dbReference type="Proteomes" id="UP000050700"/>
    </source>
</evidence>
<sequence>MPISILKFDILNKLEELIIGKILYIEFPKKETESLILDSYKFKKSLHHVGN</sequence>
<evidence type="ECO:0000313" key="1">
    <source>
        <dbReference type="EMBL" id="KIS34806.1"/>
    </source>
</evidence>
<reference evidence="2 4" key="2">
    <citation type="submission" date="2017-02" db="EMBL/GenBank/DDBJ databases">
        <title>Haemophilus influenzae in COPD genome sequencing project.</title>
        <authorList>
            <person name="Murphy T.F."/>
            <person name="Kong Y."/>
            <person name="Nadendla S."/>
            <person name="Tettelin H."/>
            <person name="Pettigrew M."/>
        </authorList>
    </citation>
    <scope>NUCLEOTIDE SEQUENCE [LARGE SCALE GENOMIC DNA]</scope>
    <source>
        <strain evidence="2 4">13P36H1</strain>
    </source>
</reference>
<dbReference type="PATRIC" id="fig|727.533.peg.57"/>
<dbReference type="AlphaFoldDB" id="A0A158SVB2"/>
<accession>A0A158SVB2</accession>
<dbReference type="EMBL" id="MZLD01000019">
    <property type="protein sequence ID" value="PRM19392.1"/>
    <property type="molecule type" value="Genomic_DNA"/>
</dbReference>
<dbReference type="EMBL" id="JMQP01000002">
    <property type="protein sequence ID" value="KIS34806.1"/>
    <property type="molecule type" value="Genomic_DNA"/>
</dbReference>
<gene>
    <name evidence="2" type="ORF">BVZ99_00622</name>
    <name evidence="1" type="ORF">NTHI1209_00408</name>
</gene>
<organism evidence="1 3">
    <name type="scientific">Haemophilus influenzae</name>
    <dbReference type="NCBI Taxonomy" id="727"/>
    <lineage>
        <taxon>Bacteria</taxon>
        <taxon>Pseudomonadati</taxon>
        <taxon>Pseudomonadota</taxon>
        <taxon>Gammaproteobacteria</taxon>
        <taxon>Pasteurellales</taxon>
        <taxon>Pasteurellaceae</taxon>
        <taxon>Haemophilus</taxon>
    </lineage>
</organism>
<dbReference type="Proteomes" id="UP000238866">
    <property type="component" value="Unassembled WGS sequence"/>
</dbReference>
<name>A0A158SVB2_HAEIF</name>
<dbReference type="Proteomes" id="UP000050700">
    <property type="component" value="Unassembled WGS sequence"/>
</dbReference>
<evidence type="ECO:0000313" key="4">
    <source>
        <dbReference type="Proteomes" id="UP000238866"/>
    </source>
</evidence>
<evidence type="ECO:0000313" key="2">
    <source>
        <dbReference type="EMBL" id="PRM19392.1"/>
    </source>
</evidence>